<dbReference type="InterPro" id="IPR011990">
    <property type="entry name" value="TPR-like_helical_dom_sf"/>
</dbReference>
<name>A0A166E155_9AGAM</name>
<accession>A0A166E155</accession>
<gene>
    <name evidence="3" type="ORF">SISSUDRAFT_1046014</name>
</gene>
<dbReference type="PANTHER" id="PTHR47691:SF3">
    <property type="entry name" value="HTH-TYPE TRANSCRIPTIONAL REGULATOR RV0890C-RELATED"/>
    <property type="match status" value="1"/>
</dbReference>
<dbReference type="Gene3D" id="3.40.50.300">
    <property type="entry name" value="P-loop containing nucleotide triphosphate hydrolases"/>
    <property type="match status" value="1"/>
</dbReference>
<sequence length="1044" mass="114478">MPGGGLAAIIQGLKAASETSNVASLRIIASLALLLHEASTKSAYRSEDAQLLITHVVETASAVTTSLRDAETSTLSESLVESLRQLQRTVENVARHLQKNSEGYKFAKLFGVSNEKTSVKRLEDELEKAISLVMLQAKLQNLSLSQKLNENEVAYQDELDMTMANVKTEQQEKLNTPVSSISFSSSRSGSPQHALPSAPQIFYGRSGNLEHAVAQLQKEEQAHIAILGGGGIGKTSLALAILHHPEILSKFGDLRFFFSCEGSPDVNTLAASLGKHLNFGQHDLIRSLTLLLKNASSPALLCLDNFETPWEPASNRLATENLLSALVQIPGLSVIVTLRGSERPLGVRWSRPHLPPLGRLDMESARMAFLAISDVSDKDPLVGRLLDLMDGIPLAVTLMANLAQSCPCAELLDMWEVQKTAMLTRGYDARLSSIDVSIQVSLNSERLTSSKHATFILRVLSLLPEGATKESLIDMTSVGKIHLVSAIATLRQSALIYESPTAQMRVLCPIREHMLARGPLDSTEARPVWTYHFNLAGEIKESIINPSNPNRLAWIRPQMANISAVILHALDSVDPPADALHSVLDLRSFVEAPGASPRLLLSAMDVAQALGERKLAADCMARTYRFTAIAQDAHKSRKLLETALEIYAELESEDTAIDRAYCLKHLGFCLIRLGEVDAGLAAQQESIDLCRQAKASAELAESLNCLARSLLDCGRPWDALILAREAKEIAEEHNIPIQRAYVLNSLGHIYFDRSAFLVALSYFQKSQALCLEIYGEGGTFVAGLEAMAKVYHRLSWFDEAQDYYTQANSLWEKIDLVTTDYDPIANNLRGLGSLAFARGHLEVAIEQYQRSLTRFELYGFFYDQALCHAGIAQIESTRGQHSAAMTRLLKARDLCRKQGVLNVNHGATVHFAMGDVAFASGELPAATTFFVVSGAIYRKVEQRLGLGISIMKLGDLALVDDRISDAKSCYLATWDMIRYLGSRCNLADVLCRLGDVAIREGQQSVGRQYIEEASLLYRKAGALTALRKTNEMTINGYTHHSSLV</sequence>
<evidence type="ECO:0000313" key="3">
    <source>
        <dbReference type="EMBL" id="KZT39107.1"/>
    </source>
</evidence>
<dbReference type="OrthoDB" id="431454at2759"/>
<dbReference type="PANTHER" id="PTHR47691">
    <property type="entry name" value="REGULATOR-RELATED"/>
    <property type="match status" value="1"/>
</dbReference>
<dbReference type="InterPro" id="IPR027417">
    <property type="entry name" value="P-loop_NTPase"/>
</dbReference>
<dbReference type="InterPro" id="IPR049052">
    <property type="entry name" value="nSTAND1"/>
</dbReference>
<keyword evidence="4" id="KW-1185">Reference proteome</keyword>
<dbReference type="Gene3D" id="1.25.40.10">
    <property type="entry name" value="Tetratricopeptide repeat domain"/>
    <property type="match status" value="2"/>
</dbReference>
<dbReference type="SUPFAM" id="SSF48452">
    <property type="entry name" value="TPR-like"/>
    <property type="match status" value="2"/>
</dbReference>
<dbReference type="SMART" id="SM00028">
    <property type="entry name" value="TPR"/>
    <property type="match status" value="6"/>
</dbReference>
<dbReference type="InterPro" id="IPR019734">
    <property type="entry name" value="TPR_rpt"/>
</dbReference>
<feature type="domain" description="Novel STAND NTPase 1" evidence="2">
    <location>
        <begin position="199"/>
        <end position="339"/>
    </location>
</feature>
<dbReference type="Proteomes" id="UP000076798">
    <property type="component" value="Unassembled WGS sequence"/>
</dbReference>
<evidence type="ECO:0000259" key="2">
    <source>
        <dbReference type="Pfam" id="PF20703"/>
    </source>
</evidence>
<reference evidence="3 4" key="1">
    <citation type="journal article" date="2016" name="Mol. Biol. Evol.">
        <title>Comparative Genomics of Early-Diverging Mushroom-Forming Fungi Provides Insights into the Origins of Lignocellulose Decay Capabilities.</title>
        <authorList>
            <person name="Nagy L.G."/>
            <person name="Riley R."/>
            <person name="Tritt A."/>
            <person name="Adam C."/>
            <person name="Daum C."/>
            <person name="Floudas D."/>
            <person name="Sun H."/>
            <person name="Yadav J.S."/>
            <person name="Pangilinan J."/>
            <person name="Larsson K.H."/>
            <person name="Matsuura K."/>
            <person name="Barry K."/>
            <person name="Labutti K."/>
            <person name="Kuo R."/>
            <person name="Ohm R.A."/>
            <person name="Bhattacharya S.S."/>
            <person name="Shirouzu T."/>
            <person name="Yoshinaga Y."/>
            <person name="Martin F.M."/>
            <person name="Grigoriev I.V."/>
            <person name="Hibbett D.S."/>
        </authorList>
    </citation>
    <scope>NUCLEOTIDE SEQUENCE [LARGE SCALE GENOMIC DNA]</scope>
    <source>
        <strain evidence="3 4">HHB10207 ss-3</strain>
    </source>
</reference>
<dbReference type="STRING" id="1314776.A0A166E155"/>
<protein>
    <recommendedName>
        <fullName evidence="2">Novel STAND NTPase 1 domain-containing protein</fullName>
    </recommendedName>
</protein>
<organism evidence="3 4">
    <name type="scientific">Sistotremastrum suecicum HHB10207 ss-3</name>
    <dbReference type="NCBI Taxonomy" id="1314776"/>
    <lineage>
        <taxon>Eukaryota</taxon>
        <taxon>Fungi</taxon>
        <taxon>Dikarya</taxon>
        <taxon>Basidiomycota</taxon>
        <taxon>Agaricomycotina</taxon>
        <taxon>Agaricomycetes</taxon>
        <taxon>Sistotremastrales</taxon>
        <taxon>Sistotremastraceae</taxon>
        <taxon>Sistotremastrum</taxon>
    </lineage>
</organism>
<feature type="compositionally biased region" description="Low complexity" evidence="1">
    <location>
        <begin position="179"/>
        <end position="190"/>
    </location>
</feature>
<dbReference type="SUPFAM" id="SSF52540">
    <property type="entry name" value="P-loop containing nucleoside triphosphate hydrolases"/>
    <property type="match status" value="1"/>
</dbReference>
<dbReference type="Pfam" id="PF20703">
    <property type="entry name" value="nSTAND1"/>
    <property type="match status" value="1"/>
</dbReference>
<evidence type="ECO:0000313" key="4">
    <source>
        <dbReference type="Proteomes" id="UP000076798"/>
    </source>
</evidence>
<proteinExistence type="predicted"/>
<dbReference type="InterPro" id="IPR059179">
    <property type="entry name" value="MLKL-like_MCAfunc"/>
</dbReference>
<dbReference type="CDD" id="cd21037">
    <property type="entry name" value="MLKL_NTD"/>
    <property type="match status" value="1"/>
</dbReference>
<dbReference type="AlphaFoldDB" id="A0A166E155"/>
<feature type="region of interest" description="Disordered" evidence="1">
    <location>
        <begin position="177"/>
        <end position="197"/>
    </location>
</feature>
<dbReference type="EMBL" id="KV428051">
    <property type="protein sequence ID" value="KZT39107.1"/>
    <property type="molecule type" value="Genomic_DNA"/>
</dbReference>
<evidence type="ECO:0000256" key="1">
    <source>
        <dbReference type="SAM" id="MobiDB-lite"/>
    </source>
</evidence>